<proteinExistence type="predicted"/>
<dbReference type="InterPro" id="IPR043128">
    <property type="entry name" value="Rev_trsase/Diguanyl_cyclase"/>
</dbReference>
<protein>
    <submittedName>
        <fullName evidence="2">Diguanylate cyclase (GGDEF)-like protein</fullName>
    </submittedName>
</protein>
<dbReference type="Proteomes" id="UP000540506">
    <property type="component" value="Unassembled WGS sequence"/>
</dbReference>
<dbReference type="PANTHER" id="PTHR44757">
    <property type="entry name" value="DIGUANYLATE CYCLASE DGCP"/>
    <property type="match status" value="1"/>
</dbReference>
<dbReference type="SUPFAM" id="SSF55073">
    <property type="entry name" value="Nucleotide cyclase"/>
    <property type="match status" value="1"/>
</dbReference>
<dbReference type="PANTHER" id="PTHR44757:SF2">
    <property type="entry name" value="BIOFILM ARCHITECTURE MAINTENANCE PROTEIN MBAA"/>
    <property type="match status" value="1"/>
</dbReference>
<comment type="caution">
    <text evidence="2">The sequence shown here is derived from an EMBL/GenBank/DDBJ whole genome shotgun (WGS) entry which is preliminary data.</text>
</comment>
<dbReference type="PROSITE" id="PS50887">
    <property type="entry name" value="GGDEF"/>
    <property type="match status" value="1"/>
</dbReference>
<dbReference type="InterPro" id="IPR029787">
    <property type="entry name" value="Nucleotide_cyclase"/>
</dbReference>
<dbReference type="RefSeq" id="WP_184947316.1">
    <property type="nucleotide sequence ID" value="NZ_JACHJV010000004.1"/>
</dbReference>
<dbReference type="InterPro" id="IPR000160">
    <property type="entry name" value="GGDEF_dom"/>
</dbReference>
<dbReference type="CDD" id="cd01949">
    <property type="entry name" value="GGDEF"/>
    <property type="match status" value="1"/>
</dbReference>
<organism evidence="2 3">
    <name type="scientific">Kitasatospora kifunensis</name>
    <name type="common">Streptomyces kifunensis</name>
    <dbReference type="NCBI Taxonomy" id="58351"/>
    <lineage>
        <taxon>Bacteria</taxon>
        <taxon>Bacillati</taxon>
        <taxon>Actinomycetota</taxon>
        <taxon>Actinomycetes</taxon>
        <taxon>Kitasatosporales</taxon>
        <taxon>Streptomycetaceae</taxon>
        <taxon>Kitasatospora</taxon>
    </lineage>
</organism>
<sequence length="237" mass="25414">MTAPADLLDRARHHLDIHSRALASLGGDDRASVARLVHQDLADLLPVLQELLEDREQLAAKLHTARRDPVTGLATRAGWTEFAERLVAEGPTTVFLCDLDEFKAVNDTYGHAAGDAVLAATAQRLAGWCGPRGGAGRLGGDEFVVAVPYTGEDLDGRVAELRQILAQPVEYRGRLLPIGASVGAAKTVTAEKHALSGILGKADAAMYRAKGRGRRGRRPSLPRRITLALRELLRLAA</sequence>
<dbReference type="InterPro" id="IPR052155">
    <property type="entry name" value="Biofilm_reg_signaling"/>
</dbReference>
<gene>
    <name evidence="2" type="ORF">FHR34_008267</name>
</gene>
<name>A0A7W7RCP0_KITKI</name>
<evidence type="ECO:0000313" key="2">
    <source>
        <dbReference type="EMBL" id="MBB4929168.1"/>
    </source>
</evidence>
<dbReference type="AlphaFoldDB" id="A0A7W7RCP0"/>
<dbReference type="NCBIfam" id="TIGR00254">
    <property type="entry name" value="GGDEF"/>
    <property type="match status" value="1"/>
</dbReference>
<dbReference type="Gene3D" id="3.30.70.270">
    <property type="match status" value="1"/>
</dbReference>
<reference evidence="2 3" key="1">
    <citation type="submission" date="2020-08" db="EMBL/GenBank/DDBJ databases">
        <title>Sequencing the genomes of 1000 actinobacteria strains.</title>
        <authorList>
            <person name="Klenk H.-P."/>
        </authorList>
    </citation>
    <scope>NUCLEOTIDE SEQUENCE [LARGE SCALE GENOMIC DNA]</scope>
    <source>
        <strain evidence="2 3">DSM 41654</strain>
    </source>
</reference>
<evidence type="ECO:0000313" key="3">
    <source>
        <dbReference type="Proteomes" id="UP000540506"/>
    </source>
</evidence>
<keyword evidence="3" id="KW-1185">Reference proteome</keyword>
<dbReference type="Pfam" id="PF00990">
    <property type="entry name" value="GGDEF"/>
    <property type="match status" value="1"/>
</dbReference>
<feature type="domain" description="GGDEF" evidence="1">
    <location>
        <begin position="90"/>
        <end position="222"/>
    </location>
</feature>
<accession>A0A7W7RCP0</accession>
<dbReference type="EMBL" id="JACHJV010000004">
    <property type="protein sequence ID" value="MBB4929168.1"/>
    <property type="molecule type" value="Genomic_DNA"/>
</dbReference>
<evidence type="ECO:0000259" key="1">
    <source>
        <dbReference type="PROSITE" id="PS50887"/>
    </source>
</evidence>
<dbReference type="SMART" id="SM00267">
    <property type="entry name" value="GGDEF"/>
    <property type="match status" value="1"/>
</dbReference>